<dbReference type="Gene3D" id="3.40.50.2000">
    <property type="entry name" value="Glycogen Phosphorylase B"/>
    <property type="match status" value="2"/>
</dbReference>
<dbReference type="Pfam" id="PF13439">
    <property type="entry name" value="Glyco_transf_4"/>
    <property type="match status" value="1"/>
</dbReference>
<dbReference type="PANTHER" id="PTHR45947">
    <property type="entry name" value="SULFOQUINOVOSYL TRANSFERASE SQD2"/>
    <property type="match status" value="1"/>
</dbReference>
<feature type="domain" description="Glycosyltransferase subfamily 4-like N-terminal" evidence="2">
    <location>
        <begin position="17"/>
        <end position="190"/>
    </location>
</feature>
<dbReference type="InterPro" id="IPR050194">
    <property type="entry name" value="Glycosyltransferase_grp1"/>
</dbReference>
<protein>
    <submittedName>
        <fullName evidence="3">Glycosyltransferase family 4 protein</fullName>
        <ecNumber evidence="3">2.4.-.-</ecNumber>
    </submittedName>
</protein>
<gene>
    <name evidence="3" type="ORF">ACFOHV_18455</name>
</gene>
<keyword evidence="3" id="KW-0808">Transferase</keyword>
<evidence type="ECO:0000259" key="2">
    <source>
        <dbReference type="Pfam" id="PF13439"/>
    </source>
</evidence>
<dbReference type="CDD" id="cd03801">
    <property type="entry name" value="GT4_PimA-like"/>
    <property type="match status" value="1"/>
</dbReference>
<dbReference type="GO" id="GO:0016757">
    <property type="term" value="F:glycosyltransferase activity"/>
    <property type="evidence" value="ECO:0007669"/>
    <property type="project" value="UniProtKB-KW"/>
</dbReference>
<organism evidence="3 4">
    <name type="scientific">Ciceribacter thiooxidans</name>
    <dbReference type="NCBI Taxonomy" id="1969821"/>
    <lineage>
        <taxon>Bacteria</taxon>
        <taxon>Pseudomonadati</taxon>
        <taxon>Pseudomonadota</taxon>
        <taxon>Alphaproteobacteria</taxon>
        <taxon>Hyphomicrobiales</taxon>
        <taxon>Rhizobiaceae</taxon>
        <taxon>Ciceribacter</taxon>
    </lineage>
</organism>
<feature type="domain" description="Glycosyl transferase family 1" evidence="1">
    <location>
        <begin position="192"/>
        <end position="343"/>
    </location>
</feature>
<keyword evidence="3" id="KW-0328">Glycosyltransferase</keyword>
<accession>A0ABV7I8K9</accession>
<evidence type="ECO:0000259" key="1">
    <source>
        <dbReference type="Pfam" id="PF00534"/>
    </source>
</evidence>
<dbReference type="PANTHER" id="PTHR45947:SF3">
    <property type="entry name" value="SULFOQUINOVOSYL TRANSFERASE SQD2"/>
    <property type="match status" value="1"/>
</dbReference>
<dbReference type="SUPFAM" id="SSF53756">
    <property type="entry name" value="UDP-Glycosyltransferase/glycogen phosphorylase"/>
    <property type="match status" value="1"/>
</dbReference>
<keyword evidence="4" id="KW-1185">Reference proteome</keyword>
<dbReference type="Proteomes" id="UP001595647">
    <property type="component" value="Unassembled WGS sequence"/>
</dbReference>
<proteinExistence type="predicted"/>
<reference evidence="4" key="1">
    <citation type="journal article" date="2019" name="Int. J. Syst. Evol. Microbiol.">
        <title>The Global Catalogue of Microorganisms (GCM) 10K type strain sequencing project: providing services to taxonomists for standard genome sequencing and annotation.</title>
        <authorList>
            <consortium name="The Broad Institute Genomics Platform"/>
            <consortium name="The Broad Institute Genome Sequencing Center for Infectious Disease"/>
            <person name="Wu L."/>
            <person name="Ma J."/>
        </authorList>
    </citation>
    <scope>NUCLEOTIDE SEQUENCE [LARGE SCALE GENOMIC DNA]</scope>
    <source>
        <strain evidence="4">KCTC 52231</strain>
    </source>
</reference>
<dbReference type="InterPro" id="IPR001296">
    <property type="entry name" value="Glyco_trans_1"/>
</dbReference>
<dbReference type="EC" id="2.4.-.-" evidence="3"/>
<evidence type="ECO:0000313" key="3">
    <source>
        <dbReference type="EMBL" id="MFC3165270.1"/>
    </source>
</evidence>
<dbReference type="InterPro" id="IPR028098">
    <property type="entry name" value="Glyco_trans_4-like_N"/>
</dbReference>
<evidence type="ECO:0000313" key="4">
    <source>
        <dbReference type="Proteomes" id="UP001595647"/>
    </source>
</evidence>
<dbReference type="EMBL" id="JBHRTG010000019">
    <property type="protein sequence ID" value="MFC3165270.1"/>
    <property type="molecule type" value="Genomic_DNA"/>
</dbReference>
<dbReference type="Pfam" id="PF00534">
    <property type="entry name" value="Glycos_transf_1"/>
    <property type="match status" value="1"/>
</dbReference>
<sequence>MPEGPPLRIVHCFRSPVGGIFRHVRDLAEQHSRAGHQVGIVCDSLTGSEHEERLFEQIRPFLSLGLTRIPIHRSVGLSDLAAVKKSYNQIKSLQPDILHGHGAKGGALVRIVGSALRVRRYRVARFYTPHGGSLHYEQATFAGRGIFALERLLERFGDALIFVCDFEHQTYENKVGKPRCDWRTIHNGISDTDFEAIPTRSDSVDYIYVGMLRDLKGPDVFIDAFARTERLVGRPLSALVIGDGPDRDKYETTLIQKGLGRRVGLLPAMPIKDAFATSDMVVVPSRAESMPYIVLETLAAGKTLIASRVGGIPEVLGPDSEALAERGDAADLARVMAQALTTPGWAKSVMPDPVAFKAKFSASVMAEKMLGFYRERLAAI</sequence>
<name>A0ABV7I8K9_9HYPH</name>
<comment type="caution">
    <text evidence="3">The sequence shown here is derived from an EMBL/GenBank/DDBJ whole genome shotgun (WGS) entry which is preliminary data.</text>
</comment>
<dbReference type="RefSeq" id="WP_182304514.1">
    <property type="nucleotide sequence ID" value="NZ_CP059896.1"/>
</dbReference>